<keyword evidence="1" id="KW-0175">Coiled coil</keyword>
<name>A0A2H4U980_9VIRU</name>
<evidence type="ECO:0000256" key="2">
    <source>
        <dbReference type="SAM" id="MobiDB-lite"/>
    </source>
</evidence>
<organism evidence="3">
    <name type="scientific">Cacao swollen shoot Ghana R virus</name>
    <dbReference type="NCBI Taxonomy" id="2056886"/>
    <lineage>
        <taxon>Viruses</taxon>
        <taxon>Riboviria</taxon>
        <taxon>Pararnavirae</taxon>
        <taxon>Artverviricota</taxon>
        <taxon>Revtraviricetes</taxon>
        <taxon>Ortervirales</taxon>
        <taxon>Caulimoviridae</taxon>
        <taxon>Badnavirus</taxon>
    </lineage>
</organism>
<reference evidence="3" key="1">
    <citation type="journal article" date="2017" name="Virus Res.">
        <title>Next generation sequencing elucidates cacao badnavirus diversity and reveals the existence of more than ten viral species.</title>
        <authorList>
            <person name="Muller E."/>
            <person name="Ravel S."/>
            <person name="Agret C."/>
            <person name="Abrokwah F."/>
            <person name="Dzahini-Obiatey H."/>
            <person name="Galyuon I."/>
            <person name="Kouakou K."/>
            <person name="Jeyaseelan E.C."/>
            <person name="Allainguillaume J."/>
            <person name="Wetten A."/>
        </authorList>
    </citation>
    <scope>NUCLEOTIDE SEQUENCE</scope>
    <source>
        <strain evidence="3">Gha37-15</strain>
    </source>
</reference>
<feature type="region of interest" description="Disordered" evidence="2">
    <location>
        <begin position="1"/>
        <end position="24"/>
    </location>
</feature>
<dbReference type="EMBL" id="MF642732">
    <property type="protein sequence ID" value="ATZ69515.1"/>
    <property type="molecule type" value="Genomic_DNA"/>
</dbReference>
<evidence type="ECO:0000313" key="3">
    <source>
        <dbReference type="EMBL" id="ATZ69515.1"/>
    </source>
</evidence>
<proteinExistence type="predicted"/>
<sequence>MFRLGEGMAGSSKQTIEEKLRSPGGNQFNLAKEYKDLCDDERRITAGGIPLPLLQAYQHERALCEEKAENLLLEAMEELIRIKEAKRAYVASHATKDNYWGDCLPTVKDAENRTKDVCNALRQVVENSKDRY</sequence>
<feature type="coiled-coil region" evidence="1">
    <location>
        <begin position="54"/>
        <end position="88"/>
    </location>
</feature>
<evidence type="ECO:0000256" key="1">
    <source>
        <dbReference type="SAM" id="Coils"/>
    </source>
</evidence>
<accession>A0A2H4U980</accession>
<protein>
    <submittedName>
        <fullName evidence="3">ORFY protein</fullName>
    </submittedName>
</protein>